<reference evidence="1 2" key="1">
    <citation type="submission" date="2021-06" db="EMBL/GenBank/DDBJ databases">
        <title>Caerostris extrusa draft genome.</title>
        <authorList>
            <person name="Kono N."/>
            <person name="Arakawa K."/>
        </authorList>
    </citation>
    <scope>NUCLEOTIDE SEQUENCE [LARGE SCALE GENOMIC DNA]</scope>
</reference>
<protein>
    <submittedName>
        <fullName evidence="1">Uncharacterized protein</fullName>
    </submittedName>
</protein>
<dbReference type="AlphaFoldDB" id="A0AAV4WGF4"/>
<dbReference type="Proteomes" id="UP001054945">
    <property type="component" value="Unassembled WGS sequence"/>
</dbReference>
<sequence>MLNPPPPVDPLPRHRPSAGIPNVSAVQIAHGHPRIAGHELLSYSSLSEFRVVGICRFRQVLGHFRSVGRRQGRP</sequence>
<gene>
    <name evidence="1" type="ORF">CEXT_648881</name>
</gene>
<keyword evidence="2" id="KW-1185">Reference proteome</keyword>
<proteinExistence type="predicted"/>
<name>A0AAV4WGF4_CAEEX</name>
<evidence type="ECO:0000313" key="1">
    <source>
        <dbReference type="EMBL" id="GIY80673.1"/>
    </source>
</evidence>
<evidence type="ECO:0000313" key="2">
    <source>
        <dbReference type="Proteomes" id="UP001054945"/>
    </source>
</evidence>
<organism evidence="1 2">
    <name type="scientific">Caerostris extrusa</name>
    <name type="common">Bark spider</name>
    <name type="synonym">Caerostris bankana</name>
    <dbReference type="NCBI Taxonomy" id="172846"/>
    <lineage>
        <taxon>Eukaryota</taxon>
        <taxon>Metazoa</taxon>
        <taxon>Ecdysozoa</taxon>
        <taxon>Arthropoda</taxon>
        <taxon>Chelicerata</taxon>
        <taxon>Arachnida</taxon>
        <taxon>Araneae</taxon>
        <taxon>Araneomorphae</taxon>
        <taxon>Entelegynae</taxon>
        <taxon>Araneoidea</taxon>
        <taxon>Araneidae</taxon>
        <taxon>Caerostris</taxon>
    </lineage>
</organism>
<dbReference type="EMBL" id="BPLR01016039">
    <property type="protein sequence ID" value="GIY80673.1"/>
    <property type="molecule type" value="Genomic_DNA"/>
</dbReference>
<accession>A0AAV4WGF4</accession>
<comment type="caution">
    <text evidence="1">The sequence shown here is derived from an EMBL/GenBank/DDBJ whole genome shotgun (WGS) entry which is preliminary data.</text>
</comment>